<evidence type="ECO:0000313" key="3">
    <source>
        <dbReference type="EMBL" id="KAA6385245.1"/>
    </source>
</evidence>
<feature type="region of interest" description="Disordered" evidence="1">
    <location>
        <begin position="177"/>
        <end position="235"/>
    </location>
</feature>
<dbReference type="InterPro" id="IPR011009">
    <property type="entry name" value="Kinase-like_dom_sf"/>
</dbReference>
<protein>
    <recommendedName>
        <fullName evidence="2">C2H2-type domain-containing protein</fullName>
    </recommendedName>
</protein>
<dbReference type="SMART" id="SM00355">
    <property type="entry name" value="ZnF_C2H2"/>
    <property type="match status" value="4"/>
</dbReference>
<evidence type="ECO:0000256" key="1">
    <source>
        <dbReference type="SAM" id="MobiDB-lite"/>
    </source>
</evidence>
<feature type="domain" description="C2H2-type" evidence="2">
    <location>
        <begin position="283"/>
        <end position="304"/>
    </location>
</feature>
<evidence type="ECO:0000313" key="4">
    <source>
        <dbReference type="Proteomes" id="UP000324800"/>
    </source>
</evidence>
<dbReference type="SUPFAM" id="SSF56112">
    <property type="entry name" value="Protein kinase-like (PK-like)"/>
    <property type="match status" value="1"/>
</dbReference>
<feature type="domain" description="C2H2-type" evidence="2">
    <location>
        <begin position="345"/>
        <end position="366"/>
    </location>
</feature>
<evidence type="ECO:0000259" key="2">
    <source>
        <dbReference type="SMART" id="SM00355"/>
    </source>
</evidence>
<dbReference type="InterPro" id="IPR013087">
    <property type="entry name" value="Znf_C2H2_type"/>
</dbReference>
<proteinExistence type="predicted"/>
<dbReference type="EMBL" id="SNRW01005353">
    <property type="protein sequence ID" value="KAA6385245.1"/>
    <property type="molecule type" value="Genomic_DNA"/>
</dbReference>
<feature type="compositionally biased region" description="Low complexity" evidence="1">
    <location>
        <begin position="178"/>
        <end position="209"/>
    </location>
</feature>
<feature type="region of interest" description="Disordered" evidence="1">
    <location>
        <begin position="127"/>
        <end position="157"/>
    </location>
</feature>
<dbReference type="AlphaFoldDB" id="A0A5J4VRQ2"/>
<gene>
    <name evidence="3" type="ORF">EZS28_019229</name>
</gene>
<organism evidence="3 4">
    <name type="scientific">Streblomastix strix</name>
    <dbReference type="NCBI Taxonomy" id="222440"/>
    <lineage>
        <taxon>Eukaryota</taxon>
        <taxon>Metamonada</taxon>
        <taxon>Preaxostyla</taxon>
        <taxon>Oxymonadida</taxon>
        <taxon>Streblomastigidae</taxon>
        <taxon>Streblomastix</taxon>
    </lineage>
</organism>
<sequence>MPSNRSYQCIDLLKKMLQYNSNQRISAKEALNHEWFKQDENGQQYQINPNTTINNHPLSTVGLREVIAYSYGYDWINQPQEQFEYQVNNKITELKQHQSELIAQDPILNRGVQNINTPTIQQPMNVQQIPGQGQQTPTVRTPQYQQQQHSALNGGVAYNPSPQIAEFSVTIIALKRTNQQQPSQSSSSNQQIPPQSNSPIAPENVNRNHGVGRGGGHINHQGNPYPSPPNPQPVYQLVPQVRQQPNPPKPLPTMIQCDLCPKQFSNYDIRTHLVEEHDRKTPVECEFCGQIIQLKHYKTHTLFHFLDGKIQDKQLMKCECCHIDINPQHYYYHLKTQHNSSFQEYNCRLCDRQFGKPNYAQHLYAHKLIRNSMASDQNEGQVGHLIGSSSQPKDLGLKDKAANLFRSKADKKIQCKYCKDQQFYGHELQNHNAQYHKDNPIVQCCKCKKYYLLSEIPFHNQEHEIFT</sequence>
<feature type="domain" description="C2H2-type" evidence="2">
    <location>
        <begin position="255"/>
        <end position="277"/>
    </location>
</feature>
<feature type="compositionally biased region" description="Low complexity" evidence="1">
    <location>
        <begin position="127"/>
        <end position="139"/>
    </location>
</feature>
<name>A0A5J4VRQ2_9EUKA</name>
<feature type="compositionally biased region" description="Polar residues" evidence="1">
    <location>
        <begin position="140"/>
        <end position="151"/>
    </location>
</feature>
<accession>A0A5J4VRQ2</accession>
<feature type="domain" description="C2H2-type" evidence="2">
    <location>
        <begin position="413"/>
        <end position="436"/>
    </location>
</feature>
<comment type="caution">
    <text evidence="3">The sequence shown here is derived from an EMBL/GenBank/DDBJ whole genome shotgun (WGS) entry which is preliminary data.</text>
</comment>
<dbReference type="Gene3D" id="1.10.510.10">
    <property type="entry name" value="Transferase(Phosphotransferase) domain 1"/>
    <property type="match status" value="1"/>
</dbReference>
<dbReference type="Proteomes" id="UP000324800">
    <property type="component" value="Unassembled WGS sequence"/>
</dbReference>
<reference evidence="3 4" key="1">
    <citation type="submission" date="2019-03" db="EMBL/GenBank/DDBJ databases">
        <title>Single cell metagenomics reveals metabolic interactions within the superorganism composed of flagellate Streblomastix strix and complex community of Bacteroidetes bacteria on its surface.</title>
        <authorList>
            <person name="Treitli S.C."/>
            <person name="Kolisko M."/>
            <person name="Husnik F."/>
            <person name="Keeling P."/>
            <person name="Hampl V."/>
        </authorList>
    </citation>
    <scope>NUCLEOTIDE SEQUENCE [LARGE SCALE GENOMIC DNA]</scope>
    <source>
        <strain evidence="3">ST1C</strain>
    </source>
</reference>